<proteinExistence type="predicted"/>
<sequence>MGGQRAGTAPSPGTQGGGVSRIWSWSIVARRRQLGIYEALELRDGGSDYLGKGVLKEKAVTITWVKARQIFISRGNPTVELRAGGRGPQRWQLREGGRTQRRIHWVIQSYLAELTIFFCPHTKNQFLILLDNRPWLLDQDTKPCSFMLRFPLSPTLGLGKRGMKLILGVSYNALNKYLPPECFDLSKTPFISSKLATGTGIAPFCLFLWNMFFEKHDHYKDSSCARELHKDGTSYSGFDLELDSLSMNLINVRCMKMTVNHPQRLRCIQTQRQALSVTSQVEQMTSEIEEPR</sequence>
<feature type="non-terminal residue" evidence="1">
    <location>
        <position position="292"/>
    </location>
</feature>
<reference evidence="1" key="1">
    <citation type="submission" date="2015-12" db="EMBL/GenBank/DDBJ databases">
        <title>Update maize B73 reference genome by single molecule sequencing technologies.</title>
        <authorList>
            <consortium name="Maize Genome Sequencing Project"/>
            <person name="Ware D."/>
        </authorList>
    </citation>
    <scope>NUCLEOTIDE SEQUENCE</scope>
    <source>
        <tissue evidence="1">Seedling</tissue>
    </source>
</reference>
<accession>A0A1D6PKP5</accession>
<gene>
    <name evidence="1" type="ORF">ZEAMMB73_Zm00001d048452</name>
</gene>
<organism evidence="1">
    <name type="scientific">Zea mays</name>
    <name type="common">Maize</name>
    <dbReference type="NCBI Taxonomy" id="4577"/>
    <lineage>
        <taxon>Eukaryota</taxon>
        <taxon>Viridiplantae</taxon>
        <taxon>Streptophyta</taxon>
        <taxon>Embryophyta</taxon>
        <taxon>Tracheophyta</taxon>
        <taxon>Spermatophyta</taxon>
        <taxon>Magnoliopsida</taxon>
        <taxon>Liliopsida</taxon>
        <taxon>Poales</taxon>
        <taxon>Poaceae</taxon>
        <taxon>PACMAD clade</taxon>
        <taxon>Panicoideae</taxon>
        <taxon>Andropogonodae</taxon>
        <taxon>Andropogoneae</taxon>
        <taxon>Tripsacinae</taxon>
        <taxon>Zea</taxon>
    </lineage>
</organism>
<dbReference type="EMBL" id="CM000785">
    <property type="protein sequence ID" value="AQL09817.1"/>
    <property type="molecule type" value="Genomic_DNA"/>
</dbReference>
<dbReference type="AlphaFoldDB" id="A0A1D6PKP5"/>
<protein>
    <submittedName>
        <fullName evidence="1">Uncharacterized protein</fullName>
    </submittedName>
</protein>
<dbReference type="ExpressionAtlas" id="A0A1D6PKP5">
    <property type="expression patterns" value="baseline"/>
</dbReference>
<dbReference type="IntAct" id="A0A1D6PKP5">
    <property type="interactions" value="1"/>
</dbReference>
<dbReference type="STRING" id="4577.A0A1D6PKP5"/>
<name>A0A1D6PKP5_MAIZE</name>
<evidence type="ECO:0000313" key="1">
    <source>
        <dbReference type="EMBL" id="AQL09817.1"/>
    </source>
</evidence>